<organism evidence="1 2">
    <name type="scientific">Polyplax serrata</name>
    <name type="common">Common mouse louse</name>
    <dbReference type="NCBI Taxonomy" id="468196"/>
    <lineage>
        <taxon>Eukaryota</taxon>
        <taxon>Metazoa</taxon>
        <taxon>Ecdysozoa</taxon>
        <taxon>Arthropoda</taxon>
        <taxon>Hexapoda</taxon>
        <taxon>Insecta</taxon>
        <taxon>Pterygota</taxon>
        <taxon>Neoptera</taxon>
        <taxon>Paraneoptera</taxon>
        <taxon>Psocodea</taxon>
        <taxon>Troctomorpha</taxon>
        <taxon>Phthiraptera</taxon>
        <taxon>Anoplura</taxon>
        <taxon>Polyplacidae</taxon>
        <taxon>Polyplax</taxon>
    </lineage>
</organism>
<accession>A0AAN8PVE9</accession>
<protein>
    <submittedName>
        <fullName evidence="1">Uncharacterized protein</fullName>
    </submittedName>
</protein>
<dbReference type="AlphaFoldDB" id="A0AAN8PVE9"/>
<evidence type="ECO:0000313" key="2">
    <source>
        <dbReference type="Proteomes" id="UP001372834"/>
    </source>
</evidence>
<dbReference type="EMBL" id="JAWJWE010000038">
    <property type="protein sequence ID" value="KAK6622904.1"/>
    <property type="molecule type" value="Genomic_DNA"/>
</dbReference>
<proteinExistence type="predicted"/>
<feature type="non-terminal residue" evidence="1">
    <location>
        <position position="55"/>
    </location>
</feature>
<reference evidence="1 2" key="1">
    <citation type="submission" date="2023-10" db="EMBL/GenBank/DDBJ databases">
        <title>Genomes of two closely related lineages of the louse Polyplax serrata with different host specificities.</title>
        <authorList>
            <person name="Martinu J."/>
            <person name="Tarabai H."/>
            <person name="Stefka J."/>
            <person name="Hypsa V."/>
        </authorList>
    </citation>
    <scope>NUCLEOTIDE SEQUENCE [LARGE SCALE GENOMIC DNA]</scope>
    <source>
        <strain evidence="1">HR10_N</strain>
    </source>
</reference>
<evidence type="ECO:0000313" key="1">
    <source>
        <dbReference type="EMBL" id="KAK6622904.1"/>
    </source>
</evidence>
<comment type="caution">
    <text evidence="1">The sequence shown here is derived from an EMBL/GenBank/DDBJ whole genome shotgun (WGS) entry which is preliminary data.</text>
</comment>
<gene>
    <name evidence="1" type="ORF">RUM43_008755</name>
</gene>
<dbReference type="Proteomes" id="UP001372834">
    <property type="component" value="Unassembled WGS sequence"/>
</dbReference>
<sequence>MYWDNRAIVEHLEGFLLVTSTSVCDNSYNNMSFGSTGSTEFGTEFGGVLGGVPTP</sequence>
<name>A0AAN8PVE9_POLSC</name>